<comment type="similarity">
    <text evidence="1">Belongs to the sulfotransferase 1 family.</text>
</comment>
<dbReference type="Proteomes" id="UP000068167">
    <property type="component" value="Chromosome"/>
</dbReference>
<dbReference type="Pfam" id="PF00685">
    <property type="entry name" value="Sulfotransfer_1"/>
    <property type="match status" value="1"/>
</dbReference>
<sequence length="279" mass="32232">MKNILSFPLNSLNILTLPSRIAKKIKYGRSLHKNHVVEDVFLVSYPKSGNTWLRFLIANAIKVHYNVEQDVNLFNILDIIPSIIGDGNLRPEGPFGRTDIPRIIKSHSAYNPYYYRVILLVRDPRDVMISYYYYLKDRKQIDDKLEISEFIRHTKYGINRWTEHTKSWYYNNYGGGGGQIIKIFRYEDFLKDTHLQLSSVMDCFGIKINEKLIDEAIALSSKEKMKDSEKKHLSTNIRNGKISFVRKGVASGGQELSDLDIEFIANSATDIARILGYDL</sequence>
<dbReference type="InterPro" id="IPR000863">
    <property type="entry name" value="Sulfotransferase_dom"/>
</dbReference>
<reference evidence="4 5" key="1">
    <citation type="journal article" date="2016" name="Stand. Genomic Sci.">
        <title>Complete genome sequence and genomic characterization of Microcystis panniformis FACHB 1757 by third-generation sequencing.</title>
        <authorList>
            <person name="Zhang J.Y."/>
            <person name="Guan R."/>
            <person name="Zhang H.J."/>
            <person name="Li H."/>
            <person name="Xiao P."/>
            <person name="Yu G.L."/>
            <person name="Du L."/>
            <person name="Cao D.M."/>
            <person name="Zhu B.C."/>
            <person name="Li R.H."/>
            <person name="Lu Z.H."/>
        </authorList>
    </citation>
    <scope>NUCLEOTIDE SEQUENCE [LARGE SCALE GENOMIC DNA]</scope>
    <source>
        <strain evidence="4 5">FACHB-1757</strain>
    </source>
</reference>
<gene>
    <name evidence="4" type="ORF">VL20_763</name>
</gene>
<feature type="domain" description="Sulfotransferase" evidence="3">
    <location>
        <begin position="38"/>
        <end position="250"/>
    </location>
</feature>
<proteinExistence type="inferred from homology"/>
<protein>
    <submittedName>
        <fullName evidence="4">Sulfotransferase</fullName>
    </submittedName>
</protein>
<accession>A0A0K1RVY8</accession>
<dbReference type="PANTHER" id="PTHR11783">
    <property type="entry name" value="SULFOTRANSFERASE SULT"/>
    <property type="match status" value="1"/>
</dbReference>
<keyword evidence="5" id="KW-1185">Reference proteome</keyword>
<dbReference type="Gene3D" id="3.40.50.300">
    <property type="entry name" value="P-loop containing nucleotide triphosphate hydrolases"/>
    <property type="match status" value="1"/>
</dbReference>
<dbReference type="GO" id="GO:0008146">
    <property type="term" value="F:sulfotransferase activity"/>
    <property type="evidence" value="ECO:0007669"/>
    <property type="project" value="InterPro"/>
</dbReference>
<dbReference type="AlphaFoldDB" id="A0A0K1RVY8"/>
<evidence type="ECO:0000313" key="5">
    <source>
        <dbReference type="Proteomes" id="UP000068167"/>
    </source>
</evidence>
<evidence type="ECO:0000313" key="4">
    <source>
        <dbReference type="EMBL" id="AKV65970.1"/>
    </source>
</evidence>
<dbReference type="RefSeq" id="WP_052275589.1">
    <property type="nucleotide sequence ID" value="NZ_CP011339.1"/>
</dbReference>
<organism evidence="4 5">
    <name type="scientific">Microcystis panniformis FACHB-1757</name>
    <dbReference type="NCBI Taxonomy" id="1638788"/>
    <lineage>
        <taxon>Bacteria</taxon>
        <taxon>Bacillati</taxon>
        <taxon>Cyanobacteriota</taxon>
        <taxon>Cyanophyceae</taxon>
        <taxon>Oscillatoriophycideae</taxon>
        <taxon>Chroococcales</taxon>
        <taxon>Microcystaceae</taxon>
        <taxon>Microcystis</taxon>
    </lineage>
</organism>
<evidence type="ECO:0000256" key="1">
    <source>
        <dbReference type="ARBA" id="ARBA00005771"/>
    </source>
</evidence>
<dbReference type="PATRIC" id="fig|1638788.3.peg.765"/>
<dbReference type="KEGG" id="mpk:VL20_763"/>
<keyword evidence="2 4" id="KW-0808">Transferase</keyword>
<dbReference type="InterPro" id="IPR027417">
    <property type="entry name" value="P-loop_NTPase"/>
</dbReference>
<dbReference type="SUPFAM" id="SSF52540">
    <property type="entry name" value="P-loop containing nucleoside triphosphate hydrolases"/>
    <property type="match status" value="1"/>
</dbReference>
<evidence type="ECO:0000256" key="2">
    <source>
        <dbReference type="ARBA" id="ARBA00022679"/>
    </source>
</evidence>
<name>A0A0K1RVY8_9CHRO</name>
<evidence type="ECO:0000259" key="3">
    <source>
        <dbReference type="Pfam" id="PF00685"/>
    </source>
</evidence>
<dbReference type="EMBL" id="CP011339">
    <property type="protein sequence ID" value="AKV65970.1"/>
    <property type="molecule type" value="Genomic_DNA"/>
</dbReference>